<proteinExistence type="predicted"/>
<dbReference type="SUPFAM" id="SSF55785">
    <property type="entry name" value="PYP-like sensor domain (PAS domain)"/>
    <property type="match status" value="1"/>
</dbReference>
<dbReference type="Pfam" id="PF00990">
    <property type="entry name" value="GGDEF"/>
    <property type="match status" value="1"/>
</dbReference>
<feature type="domain" description="GGDEF" evidence="2">
    <location>
        <begin position="229"/>
        <end position="362"/>
    </location>
</feature>
<dbReference type="Gene3D" id="3.30.70.270">
    <property type="match status" value="1"/>
</dbReference>
<dbReference type="PANTHER" id="PTHR44757:SF2">
    <property type="entry name" value="BIOFILM ARCHITECTURE MAINTENANCE PROTEIN MBAA"/>
    <property type="match status" value="1"/>
</dbReference>
<dbReference type="Pfam" id="PF00563">
    <property type="entry name" value="EAL"/>
    <property type="match status" value="1"/>
</dbReference>
<dbReference type="Proteomes" id="UP001467690">
    <property type="component" value="Unassembled WGS sequence"/>
</dbReference>
<dbReference type="InterPro" id="IPR000160">
    <property type="entry name" value="GGDEF_dom"/>
</dbReference>
<organism evidence="3 4">
    <name type="scientific">Catenovulum sediminis</name>
    <dbReference type="NCBI Taxonomy" id="1740262"/>
    <lineage>
        <taxon>Bacteria</taxon>
        <taxon>Pseudomonadati</taxon>
        <taxon>Pseudomonadota</taxon>
        <taxon>Gammaproteobacteria</taxon>
        <taxon>Alteromonadales</taxon>
        <taxon>Alteromonadaceae</taxon>
        <taxon>Catenovulum</taxon>
    </lineage>
</organism>
<evidence type="ECO:0000259" key="1">
    <source>
        <dbReference type="PROSITE" id="PS50883"/>
    </source>
</evidence>
<dbReference type="Gene3D" id="3.30.450.20">
    <property type="entry name" value="PAS domain"/>
    <property type="match status" value="1"/>
</dbReference>
<dbReference type="InterPro" id="IPR052155">
    <property type="entry name" value="Biofilm_reg_signaling"/>
</dbReference>
<sequence>MHRLLQRLIKKYPAYEDLMNEISVVFEQSDEDRRMLELALQLTSDELNAINHRLQQQLDHTKNYQTQIQIALSKQKALLNASPEAVFSFASSGHIDSINRAGCEFFNMREADIRRLSYSEILRLVFAKIKDGSELYAAIDSLKLDKFAQLQGFFETHDGNYYEYNSSAEIAQGRYIGRVWCCRDISEIKQQQDVIQHQAFYDGLTGLPNRILLKENLQKAINRAKRSAQQVAVLFIDLDDFKKVNDSEGHSEGDLFLVEVANRLQATLKDVGILGRLGGDEFLVIIEAIESITQVEQVSANILAIFSERFIFKSNQYAISASIGISVYPDDGSNVDSLISKADMSMYQAKRKGKNTYCCFNTELEEYVMTRVNTETRLYEAIRKQDFVLHFQPKIDLQSGWLHGVEALIRWQPEGQKLIYPDGFIALAEEIGIISQITEIVVRQVCEKIACWQQGALAGIPVSINISAIDFSNSAFMNRLMQMINESGVDTHLLEFELTETALFTDLEHVRKVISELKAYSIGISIDDFGTGYSSFSYLQQLDIDYLKIDKSFIQSMKNNEKSSAIIKSMIDVARNLGLKVVAEGIEDENDAQMLCLMGCHLGQGYVFAKPCDEKQLEMYVKNQFRRQPYVL</sequence>
<keyword evidence="4" id="KW-1185">Reference proteome</keyword>
<dbReference type="InterPro" id="IPR001633">
    <property type="entry name" value="EAL_dom"/>
</dbReference>
<dbReference type="InterPro" id="IPR035965">
    <property type="entry name" value="PAS-like_dom_sf"/>
</dbReference>
<dbReference type="NCBIfam" id="TIGR00254">
    <property type="entry name" value="GGDEF"/>
    <property type="match status" value="1"/>
</dbReference>
<evidence type="ECO:0000313" key="3">
    <source>
        <dbReference type="EMBL" id="MER2490999.1"/>
    </source>
</evidence>
<feature type="domain" description="EAL" evidence="1">
    <location>
        <begin position="371"/>
        <end position="625"/>
    </location>
</feature>
<dbReference type="SMART" id="SM00052">
    <property type="entry name" value="EAL"/>
    <property type="match status" value="1"/>
</dbReference>
<name>A0ABV1RDJ0_9ALTE</name>
<comment type="caution">
    <text evidence="3">The sequence shown here is derived from an EMBL/GenBank/DDBJ whole genome shotgun (WGS) entry which is preliminary data.</text>
</comment>
<gene>
    <name evidence="3" type="ORF">ABS311_03770</name>
</gene>
<dbReference type="SUPFAM" id="SSF141868">
    <property type="entry name" value="EAL domain-like"/>
    <property type="match status" value="1"/>
</dbReference>
<reference evidence="3 4" key="1">
    <citation type="submission" date="2024-06" db="EMBL/GenBank/DDBJ databases">
        <authorList>
            <person name="Chen R.Y."/>
        </authorList>
    </citation>
    <scope>NUCLEOTIDE SEQUENCE [LARGE SCALE GENOMIC DNA]</scope>
    <source>
        <strain evidence="3 4">D2</strain>
    </source>
</reference>
<dbReference type="SMART" id="SM00267">
    <property type="entry name" value="GGDEF"/>
    <property type="match status" value="1"/>
</dbReference>
<accession>A0ABV1RDJ0</accession>
<dbReference type="SUPFAM" id="SSF55073">
    <property type="entry name" value="Nucleotide cyclase"/>
    <property type="match status" value="1"/>
</dbReference>
<dbReference type="EMBL" id="JBELOE010000078">
    <property type="protein sequence ID" value="MER2490999.1"/>
    <property type="molecule type" value="Genomic_DNA"/>
</dbReference>
<dbReference type="CDD" id="cd01948">
    <property type="entry name" value="EAL"/>
    <property type="match status" value="1"/>
</dbReference>
<evidence type="ECO:0000259" key="2">
    <source>
        <dbReference type="PROSITE" id="PS50887"/>
    </source>
</evidence>
<dbReference type="InterPro" id="IPR043128">
    <property type="entry name" value="Rev_trsase/Diguanyl_cyclase"/>
</dbReference>
<dbReference type="CDD" id="cd01949">
    <property type="entry name" value="GGDEF"/>
    <property type="match status" value="1"/>
</dbReference>
<protein>
    <submittedName>
        <fullName evidence="3">EAL domain-containing protein</fullName>
    </submittedName>
</protein>
<evidence type="ECO:0000313" key="4">
    <source>
        <dbReference type="Proteomes" id="UP001467690"/>
    </source>
</evidence>
<dbReference type="PROSITE" id="PS50887">
    <property type="entry name" value="GGDEF"/>
    <property type="match status" value="1"/>
</dbReference>
<dbReference type="PANTHER" id="PTHR44757">
    <property type="entry name" value="DIGUANYLATE CYCLASE DGCP"/>
    <property type="match status" value="1"/>
</dbReference>
<dbReference type="PROSITE" id="PS50883">
    <property type="entry name" value="EAL"/>
    <property type="match status" value="1"/>
</dbReference>
<dbReference type="InterPro" id="IPR029787">
    <property type="entry name" value="Nucleotide_cyclase"/>
</dbReference>
<dbReference type="Gene3D" id="3.20.20.450">
    <property type="entry name" value="EAL domain"/>
    <property type="match status" value="1"/>
</dbReference>
<dbReference type="InterPro" id="IPR035919">
    <property type="entry name" value="EAL_sf"/>
</dbReference>
<dbReference type="RefSeq" id="WP_143870147.1">
    <property type="nucleotide sequence ID" value="NZ_CP041660.1"/>
</dbReference>